<dbReference type="OMA" id="MNSSHLE"/>
<dbReference type="EnsemblMetazoa" id="SMAR011576-RA">
    <property type="protein sequence ID" value="SMAR011576-PA"/>
    <property type="gene ID" value="SMAR011576"/>
</dbReference>
<organism evidence="2 3">
    <name type="scientific">Strigamia maritima</name>
    <name type="common">European centipede</name>
    <name type="synonym">Geophilus maritimus</name>
    <dbReference type="NCBI Taxonomy" id="126957"/>
    <lineage>
        <taxon>Eukaryota</taxon>
        <taxon>Metazoa</taxon>
        <taxon>Ecdysozoa</taxon>
        <taxon>Arthropoda</taxon>
        <taxon>Myriapoda</taxon>
        <taxon>Chilopoda</taxon>
        <taxon>Pleurostigmophora</taxon>
        <taxon>Geophilomorpha</taxon>
        <taxon>Linotaeniidae</taxon>
        <taxon>Strigamia</taxon>
    </lineage>
</organism>
<dbReference type="eggNOG" id="ENOG502QVKE">
    <property type="taxonomic scope" value="Eukaryota"/>
</dbReference>
<dbReference type="GO" id="GO:0008297">
    <property type="term" value="F:single-stranded DNA exodeoxyribonuclease activity"/>
    <property type="evidence" value="ECO:0007669"/>
    <property type="project" value="UniProtKB-UniRule"/>
</dbReference>
<accession>T1JCQ7</accession>
<dbReference type="EMBL" id="JH432074">
    <property type="status" value="NOT_ANNOTATED_CDS"/>
    <property type="molecule type" value="Genomic_DNA"/>
</dbReference>
<dbReference type="GO" id="GO:0005739">
    <property type="term" value="C:mitochondrion"/>
    <property type="evidence" value="ECO:0007669"/>
    <property type="project" value="UniProtKB-SubCell"/>
</dbReference>
<sequence>MATRLTRFVAIKLCSRNASSSKSASNKIKNKQQLEKFNVENESLYGPLLPKPKKTGESSKTITPDIVIPSEKFFPLAVDKANTEDLNCLAKEILFNCDKNAKVPSVTTILQRTMSDENAAVLENWRIEMIKKLGKEGFAEYTKETFATGHAFHKNIHDFLSGTPESQLNIEKNIEGHWKSISSFFPKISDVVTLETKLTHPYLNYVGIIDCIAKIQDKTVLIEWKTSQKPKPTLKHTYDNPIQLAAYIGAWNFNPDSLQVDNGIIVISYPDGKTCHVHDMNHKTCHQAWKSWLTRLSEYYQFENAKISAGFQNV</sequence>
<keyword evidence="1" id="KW-0378">Hydrolase</keyword>
<dbReference type="PhylomeDB" id="T1JCQ7"/>
<dbReference type="Proteomes" id="UP000014500">
    <property type="component" value="Unassembled WGS sequence"/>
</dbReference>
<dbReference type="PANTHER" id="PTHR31340">
    <property type="entry name" value="MITOCHONDRIAL GENOME MAINTENANCE EXONUCLEASE 1"/>
    <property type="match status" value="1"/>
</dbReference>
<keyword evidence="3" id="KW-1185">Reference proteome</keyword>
<dbReference type="EC" id="3.1.-.-" evidence="1"/>
<dbReference type="STRING" id="126957.T1JCQ7"/>
<keyword evidence="1" id="KW-0540">Nuclease</keyword>
<feature type="active site" evidence="1">
    <location>
        <position position="225"/>
    </location>
</feature>
<dbReference type="HAMAP" id="MF_03030">
    <property type="entry name" value="MGME1"/>
    <property type="match status" value="1"/>
</dbReference>
<dbReference type="HOGENOM" id="CLU_864134_0_0_1"/>
<feature type="active site" evidence="1">
    <location>
        <position position="223"/>
    </location>
</feature>
<dbReference type="AlphaFoldDB" id="T1JCQ7"/>
<comment type="similarity">
    <text evidence="1">Belongs to the MGME1 family.</text>
</comment>
<dbReference type="GO" id="GO:0043504">
    <property type="term" value="P:mitochondrial DNA repair"/>
    <property type="evidence" value="ECO:0007669"/>
    <property type="project" value="UniProtKB-UniRule"/>
</dbReference>
<keyword evidence="1" id="KW-0269">Exonuclease</keyword>
<name>T1JCQ7_STRMM</name>
<comment type="subcellular location">
    <subcellularLocation>
        <location evidence="1">Mitochondrion</location>
    </subcellularLocation>
</comment>
<feature type="active site" evidence="1">
    <location>
        <position position="210"/>
    </location>
</feature>
<comment type="function">
    <text evidence="1">Metal-dependent single-stranded DNA (ssDNA) exonuclease involved in mitochondrial genome maintenance.</text>
</comment>
<dbReference type="InterPro" id="IPR011604">
    <property type="entry name" value="PDDEXK-like_dom_sf"/>
</dbReference>
<dbReference type="PANTHER" id="PTHR31340:SF3">
    <property type="entry name" value="MITOCHONDRIAL GENOME MAINTENANCE EXONUCLEASE 1"/>
    <property type="match status" value="1"/>
</dbReference>
<dbReference type="Gene3D" id="3.90.320.10">
    <property type="match status" value="1"/>
</dbReference>
<keyword evidence="1" id="KW-0496">Mitochondrion</keyword>
<reference evidence="2" key="2">
    <citation type="submission" date="2015-02" db="UniProtKB">
        <authorList>
            <consortium name="EnsemblMetazoa"/>
        </authorList>
    </citation>
    <scope>IDENTIFICATION</scope>
</reference>
<evidence type="ECO:0000313" key="3">
    <source>
        <dbReference type="Proteomes" id="UP000014500"/>
    </source>
</evidence>
<dbReference type="GO" id="GO:0006264">
    <property type="term" value="P:mitochondrial DNA replication"/>
    <property type="evidence" value="ECO:0007669"/>
    <property type="project" value="TreeGrafter"/>
</dbReference>
<evidence type="ECO:0000256" key="1">
    <source>
        <dbReference type="HAMAP-Rule" id="MF_03030"/>
    </source>
</evidence>
<proteinExistence type="inferred from homology"/>
<evidence type="ECO:0000313" key="2">
    <source>
        <dbReference type="EnsemblMetazoa" id="SMAR011576-PA"/>
    </source>
</evidence>
<protein>
    <recommendedName>
        <fullName evidence="1">Mitochondrial genome maintenance exonuclease 1</fullName>
        <ecNumber evidence="1">3.1.-.-</ecNumber>
    </recommendedName>
</protein>
<reference evidence="3" key="1">
    <citation type="submission" date="2011-05" db="EMBL/GenBank/DDBJ databases">
        <authorList>
            <person name="Richards S.R."/>
            <person name="Qu J."/>
            <person name="Jiang H."/>
            <person name="Jhangiani S.N."/>
            <person name="Agravi P."/>
            <person name="Goodspeed R."/>
            <person name="Gross S."/>
            <person name="Mandapat C."/>
            <person name="Jackson L."/>
            <person name="Mathew T."/>
            <person name="Pu L."/>
            <person name="Thornton R."/>
            <person name="Saada N."/>
            <person name="Wilczek-Boney K.B."/>
            <person name="Lee S."/>
            <person name="Kovar C."/>
            <person name="Wu Y."/>
            <person name="Scherer S.E."/>
            <person name="Worley K.C."/>
            <person name="Muzny D.M."/>
            <person name="Gibbs R."/>
        </authorList>
    </citation>
    <scope>NUCLEOTIDE SEQUENCE</scope>
    <source>
        <strain evidence="3">Brora</strain>
    </source>
</reference>